<proteinExistence type="predicted"/>
<dbReference type="OrthoDB" id="8537976at2"/>
<sequence>MCLNSLLAIVLSLIVVLERAQARLWHGARPEDTAHQRDYLDKPNQWAVWVEKLTKGWFLTSNPDQGRLQRKVRAFGNFVEYTPLVILFLVVLELMQAPSPLLWGLGIAYSVGRMAHAVGVMETYGPSPGRAIGYFLTLLVYLIGASACLVLGSRFYFS</sequence>
<name>B0C504_ACAM1</name>
<dbReference type="PANTHER" id="PTHR35814:SF1">
    <property type="entry name" value="GLUTATHIONE S-TRANSFERASE-RELATED"/>
    <property type="match status" value="1"/>
</dbReference>
<dbReference type="EMBL" id="CP000828">
    <property type="protein sequence ID" value="ABW25116.1"/>
    <property type="molecule type" value="Genomic_DNA"/>
</dbReference>
<dbReference type="STRING" id="329726.AM1_0027"/>
<evidence type="ECO:0008006" key="8">
    <source>
        <dbReference type="Google" id="ProtNLM"/>
    </source>
</evidence>
<dbReference type="eggNOG" id="COG3788">
    <property type="taxonomic scope" value="Bacteria"/>
</dbReference>
<evidence type="ECO:0000256" key="3">
    <source>
        <dbReference type="ARBA" id="ARBA00022989"/>
    </source>
</evidence>
<keyword evidence="2 5" id="KW-0812">Transmembrane</keyword>
<gene>
    <name evidence="6" type="ordered locus">AM1_0027</name>
</gene>
<keyword evidence="4 5" id="KW-0472">Membrane</keyword>
<dbReference type="PANTHER" id="PTHR35814">
    <property type="match status" value="1"/>
</dbReference>
<dbReference type="GO" id="GO:0016020">
    <property type="term" value="C:membrane"/>
    <property type="evidence" value="ECO:0007669"/>
    <property type="project" value="UniProtKB-SubCell"/>
</dbReference>
<evidence type="ECO:0000256" key="4">
    <source>
        <dbReference type="ARBA" id="ARBA00023136"/>
    </source>
</evidence>
<evidence type="ECO:0000256" key="2">
    <source>
        <dbReference type="ARBA" id="ARBA00022692"/>
    </source>
</evidence>
<accession>B0C504</accession>
<evidence type="ECO:0000313" key="6">
    <source>
        <dbReference type="EMBL" id="ABW25116.1"/>
    </source>
</evidence>
<protein>
    <recommendedName>
        <fullName evidence="8">Glutathione S-transferase</fullName>
    </recommendedName>
</protein>
<reference evidence="6 7" key="1">
    <citation type="journal article" date="2008" name="Proc. Natl. Acad. Sci. U.S.A.">
        <title>Niche adaptation and genome expansion in the chlorophyll d-producing cyanobacterium Acaryochloris marina.</title>
        <authorList>
            <person name="Swingley W.D."/>
            <person name="Chen M."/>
            <person name="Cheung P.C."/>
            <person name="Conrad A.L."/>
            <person name="Dejesa L.C."/>
            <person name="Hao J."/>
            <person name="Honchak B.M."/>
            <person name="Karbach L.E."/>
            <person name="Kurdoglu A."/>
            <person name="Lahiri S."/>
            <person name="Mastrian S.D."/>
            <person name="Miyashita H."/>
            <person name="Page L."/>
            <person name="Ramakrishna P."/>
            <person name="Satoh S."/>
            <person name="Sattley W.M."/>
            <person name="Shimada Y."/>
            <person name="Taylor H.L."/>
            <person name="Tomo T."/>
            <person name="Tsuchiya T."/>
            <person name="Wang Z.T."/>
            <person name="Raymond J."/>
            <person name="Mimuro M."/>
            <person name="Blankenship R.E."/>
            <person name="Touchman J.W."/>
        </authorList>
    </citation>
    <scope>NUCLEOTIDE SEQUENCE [LARGE SCALE GENOMIC DNA]</scope>
    <source>
        <strain evidence="7">MBIC 11017</strain>
    </source>
</reference>
<dbReference type="InterPro" id="IPR001129">
    <property type="entry name" value="Membr-assoc_MAPEG"/>
</dbReference>
<dbReference type="Proteomes" id="UP000000268">
    <property type="component" value="Chromosome"/>
</dbReference>
<dbReference type="Pfam" id="PF01124">
    <property type="entry name" value="MAPEG"/>
    <property type="match status" value="1"/>
</dbReference>
<keyword evidence="3 5" id="KW-1133">Transmembrane helix</keyword>
<feature type="transmembrane region" description="Helical" evidence="5">
    <location>
        <begin position="131"/>
        <end position="157"/>
    </location>
</feature>
<dbReference type="AlphaFoldDB" id="B0C504"/>
<evidence type="ECO:0000256" key="5">
    <source>
        <dbReference type="SAM" id="Phobius"/>
    </source>
</evidence>
<comment type="subcellular location">
    <subcellularLocation>
        <location evidence="1">Membrane</location>
    </subcellularLocation>
</comment>
<dbReference type="KEGG" id="amr:AM1_0027"/>
<dbReference type="InterPro" id="IPR023352">
    <property type="entry name" value="MAPEG-like_dom_sf"/>
</dbReference>
<dbReference type="HOGENOM" id="CLU_134926_1_0_3"/>
<organism evidence="6 7">
    <name type="scientific">Acaryochloris marina (strain MBIC 11017)</name>
    <dbReference type="NCBI Taxonomy" id="329726"/>
    <lineage>
        <taxon>Bacteria</taxon>
        <taxon>Bacillati</taxon>
        <taxon>Cyanobacteriota</taxon>
        <taxon>Cyanophyceae</taxon>
        <taxon>Acaryochloridales</taxon>
        <taxon>Acaryochloridaceae</taxon>
        <taxon>Acaryochloris</taxon>
    </lineage>
</organism>
<evidence type="ECO:0000256" key="1">
    <source>
        <dbReference type="ARBA" id="ARBA00004370"/>
    </source>
</evidence>
<dbReference type="SUPFAM" id="SSF161084">
    <property type="entry name" value="MAPEG domain-like"/>
    <property type="match status" value="1"/>
</dbReference>
<dbReference type="Gene3D" id="1.20.120.550">
    <property type="entry name" value="Membrane associated eicosanoid/glutathione metabolism-like domain"/>
    <property type="match status" value="1"/>
</dbReference>
<evidence type="ECO:0000313" key="7">
    <source>
        <dbReference type="Proteomes" id="UP000000268"/>
    </source>
</evidence>
<feature type="transmembrane region" description="Helical" evidence="5">
    <location>
        <begin position="74"/>
        <end position="94"/>
    </location>
</feature>
<keyword evidence="7" id="KW-1185">Reference proteome</keyword>